<gene>
    <name evidence="20" type="primary">cdsA</name>
    <name evidence="20" type="ORF">GCM10010995_04900</name>
</gene>
<sequence>MKERIITGIILGLIVLWAIFRLSDTIFDTAVAIILLFAAWEWAAFANAKTLPKRILYLVITLVLIYLSQYVKLPILILSCLFWIFALYLILRYPNVRFNALSNSSRYLMGFFVIVPLWVSVSLLHQQKPSFLLLMMLVVTLADSGAYFVGRQYGKKKLAPVISPKKTIEGLAGGVIFGGLAGVVCSLIISHSRYEQTILIILSFVIVLIALLGDLFESMIKRECGVKDSGNILPGHGGVLDRMDSLFSSLPVFVLVLLAFGLLSLS</sequence>
<evidence type="ECO:0000256" key="7">
    <source>
        <dbReference type="ARBA" id="ARBA00019373"/>
    </source>
</evidence>
<dbReference type="EMBL" id="BMJS01000003">
    <property type="protein sequence ID" value="GGF90607.1"/>
    <property type="molecule type" value="Genomic_DNA"/>
</dbReference>
<dbReference type="PANTHER" id="PTHR46382:SF1">
    <property type="entry name" value="PHOSPHATIDATE CYTIDYLYLTRANSFERASE"/>
    <property type="match status" value="1"/>
</dbReference>
<feature type="transmembrane region" description="Helical" evidence="19">
    <location>
        <begin position="29"/>
        <end position="48"/>
    </location>
</feature>
<reference evidence="20" key="1">
    <citation type="journal article" date="2014" name="Int. J. Syst. Evol. Microbiol.">
        <title>Complete genome sequence of Corynebacterium casei LMG S-19264T (=DSM 44701T), isolated from a smear-ripened cheese.</title>
        <authorList>
            <consortium name="US DOE Joint Genome Institute (JGI-PGF)"/>
            <person name="Walter F."/>
            <person name="Albersmeier A."/>
            <person name="Kalinowski J."/>
            <person name="Ruckert C."/>
        </authorList>
    </citation>
    <scope>NUCLEOTIDE SEQUENCE</scope>
    <source>
        <strain evidence="20">CGMCC 1.15758</strain>
    </source>
</reference>
<evidence type="ECO:0000256" key="3">
    <source>
        <dbReference type="ARBA" id="ARBA00005119"/>
    </source>
</evidence>
<keyword evidence="12 18" id="KW-0548">Nucleotidyltransferase</keyword>
<evidence type="ECO:0000256" key="9">
    <source>
        <dbReference type="ARBA" id="ARBA00022516"/>
    </source>
</evidence>
<comment type="pathway">
    <text evidence="4">Lipid metabolism.</text>
</comment>
<comment type="subcellular location">
    <subcellularLocation>
        <location evidence="2">Cell membrane</location>
        <topology evidence="2">Multi-pass membrane protein</topology>
    </subcellularLocation>
</comment>
<evidence type="ECO:0000256" key="10">
    <source>
        <dbReference type="ARBA" id="ARBA00022679"/>
    </source>
</evidence>
<evidence type="ECO:0000256" key="11">
    <source>
        <dbReference type="ARBA" id="ARBA00022692"/>
    </source>
</evidence>
<evidence type="ECO:0000256" key="4">
    <source>
        <dbReference type="ARBA" id="ARBA00005189"/>
    </source>
</evidence>
<comment type="similarity">
    <text evidence="5 18">Belongs to the CDS family.</text>
</comment>
<proteinExistence type="inferred from homology"/>
<evidence type="ECO:0000256" key="8">
    <source>
        <dbReference type="ARBA" id="ARBA00022475"/>
    </source>
</evidence>
<comment type="caution">
    <text evidence="20">The sequence shown here is derived from an EMBL/GenBank/DDBJ whole genome shotgun (WGS) entry which is preliminary data.</text>
</comment>
<evidence type="ECO:0000313" key="21">
    <source>
        <dbReference type="Proteomes" id="UP000636949"/>
    </source>
</evidence>
<evidence type="ECO:0000256" key="16">
    <source>
        <dbReference type="ARBA" id="ARBA00023209"/>
    </source>
</evidence>
<keyword evidence="13 19" id="KW-1133">Transmembrane helix</keyword>
<keyword evidence="14" id="KW-0443">Lipid metabolism</keyword>
<dbReference type="Pfam" id="PF01148">
    <property type="entry name" value="CTP_transf_1"/>
    <property type="match status" value="1"/>
</dbReference>
<comment type="catalytic activity">
    <reaction evidence="1 18">
        <text>a 1,2-diacyl-sn-glycero-3-phosphate + CTP + H(+) = a CDP-1,2-diacyl-sn-glycerol + diphosphate</text>
        <dbReference type="Rhea" id="RHEA:16229"/>
        <dbReference type="ChEBI" id="CHEBI:15378"/>
        <dbReference type="ChEBI" id="CHEBI:33019"/>
        <dbReference type="ChEBI" id="CHEBI:37563"/>
        <dbReference type="ChEBI" id="CHEBI:58332"/>
        <dbReference type="ChEBI" id="CHEBI:58608"/>
        <dbReference type="EC" id="2.7.7.41"/>
    </reaction>
</comment>
<keyword evidence="15 19" id="KW-0472">Membrane</keyword>
<evidence type="ECO:0000256" key="19">
    <source>
        <dbReference type="SAM" id="Phobius"/>
    </source>
</evidence>
<dbReference type="RefSeq" id="WP_117001586.1">
    <property type="nucleotide sequence ID" value="NZ_BMJS01000003.1"/>
</dbReference>
<dbReference type="GO" id="GO:0016024">
    <property type="term" value="P:CDP-diacylglycerol biosynthetic process"/>
    <property type="evidence" value="ECO:0007669"/>
    <property type="project" value="UniProtKB-UniPathway"/>
</dbReference>
<evidence type="ECO:0000256" key="5">
    <source>
        <dbReference type="ARBA" id="ARBA00010185"/>
    </source>
</evidence>
<feature type="transmembrane region" description="Helical" evidence="19">
    <location>
        <begin position="5"/>
        <end position="23"/>
    </location>
</feature>
<keyword evidence="21" id="KW-1185">Reference proteome</keyword>
<evidence type="ECO:0000256" key="12">
    <source>
        <dbReference type="ARBA" id="ARBA00022695"/>
    </source>
</evidence>
<evidence type="ECO:0000256" key="6">
    <source>
        <dbReference type="ARBA" id="ARBA00012487"/>
    </source>
</evidence>
<dbReference type="PROSITE" id="PS01315">
    <property type="entry name" value="CDS"/>
    <property type="match status" value="1"/>
</dbReference>
<protein>
    <recommendedName>
        <fullName evidence="7 18">Phosphatidate cytidylyltransferase</fullName>
        <ecNumber evidence="6 18">2.7.7.41</ecNumber>
    </recommendedName>
</protein>
<dbReference type="PANTHER" id="PTHR46382">
    <property type="entry name" value="PHOSPHATIDATE CYTIDYLYLTRANSFERASE"/>
    <property type="match status" value="1"/>
</dbReference>
<comment type="pathway">
    <text evidence="3 18">Phospholipid metabolism; CDP-diacylglycerol biosynthesis; CDP-diacylglycerol from sn-glycerol 3-phosphate: step 3/3.</text>
</comment>
<feature type="transmembrane region" description="Helical" evidence="19">
    <location>
        <begin position="197"/>
        <end position="216"/>
    </location>
</feature>
<evidence type="ECO:0000256" key="18">
    <source>
        <dbReference type="RuleBase" id="RU003938"/>
    </source>
</evidence>
<evidence type="ECO:0000256" key="17">
    <source>
        <dbReference type="ARBA" id="ARBA00023264"/>
    </source>
</evidence>
<feature type="transmembrane region" description="Helical" evidence="19">
    <location>
        <begin position="131"/>
        <end position="150"/>
    </location>
</feature>
<dbReference type="Proteomes" id="UP000636949">
    <property type="component" value="Unassembled WGS sequence"/>
</dbReference>
<accession>A0A8J3E774</accession>
<keyword evidence="8" id="KW-1003">Cell membrane</keyword>
<evidence type="ECO:0000313" key="20">
    <source>
        <dbReference type="EMBL" id="GGF90607.1"/>
    </source>
</evidence>
<feature type="transmembrane region" description="Helical" evidence="19">
    <location>
        <begin position="55"/>
        <end position="70"/>
    </location>
</feature>
<evidence type="ECO:0000256" key="13">
    <source>
        <dbReference type="ARBA" id="ARBA00022989"/>
    </source>
</evidence>
<dbReference type="EC" id="2.7.7.41" evidence="6 18"/>
<feature type="transmembrane region" description="Helical" evidence="19">
    <location>
        <begin position="107"/>
        <end position="125"/>
    </location>
</feature>
<dbReference type="InterPro" id="IPR000374">
    <property type="entry name" value="PC_trans"/>
</dbReference>
<organism evidence="20 21">
    <name type="scientific">Cysteiniphilum litorale</name>
    <dbReference type="NCBI Taxonomy" id="2056700"/>
    <lineage>
        <taxon>Bacteria</taxon>
        <taxon>Pseudomonadati</taxon>
        <taxon>Pseudomonadota</taxon>
        <taxon>Gammaproteobacteria</taxon>
        <taxon>Thiotrichales</taxon>
        <taxon>Fastidiosibacteraceae</taxon>
        <taxon>Cysteiniphilum</taxon>
    </lineage>
</organism>
<feature type="transmembrane region" description="Helical" evidence="19">
    <location>
        <begin position="171"/>
        <end position="191"/>
    </location>
</feature>
<keyword evidence="9" id="KW-0444">Lipid biosynthesis</keyword>
<dbReference type="GO" id="GO:0005886">
    <property type="term" value="C:plasma membrane"/>
    <property type="evidence" value="ECO:0007669"/>
    <property type="project" value="UniProtKB-SubCell"/>
</dbReference>
<keyword evidence="17" id="KW-1208">Phospholipid metabolism</keyword>
<dbReference type="AlphaFoldDB" id="A0A8J3E774"/>
<dbReference type="OrthoDB" id="9799199at2"/>
<dbReference type="UniPathway" id="UPA00557">
    <property type="reaction ID" value="UER00614"/>
</dbReference>
<evidence type="ECO:0000256" key="2">
    <source>
        <dbReference type="ARBA" id="ARBA00004651"/>
    </source>
</evidence>
<reference evidence="20" key="2">
    <citation type="submission" date="2020-09" db="EMBL/GenBank/DDBJ databases">
        <authorList>
            <person name="Sun Q."/>
            <person name="Zhou Y."/>
        </authorList>
    </citation>
    <scope>NUCLEOTIDE SEQUENCE</scope>
    <source>
        <strain evidence="20">CGMCC 1.15758</strain>
    </source>
</reference>
<name>A0A8J3E774_9GAMM</name>
<keyword evidence="10 18" id="KW-0808">Transferase</keyword>
<keyword evidence="11 18" id="KW-0812">Transmembrane</keyword>
<feature type="transmembrane region" description="Helical" evidence="19">
    <location>
        <begin position="246"/>
        <end position="265"/>
    </location>
</feature>
<evidence type="ECO:0000256" key="1">
    <source>
        <dbReference type="ARBA" id="ARBA00001698"/>
    </source>
</evidence>
<dbReference type="GO" id="GO:0004605">
    <property type="term" value="F:phosphatidate cytidylyltransferase activity"/>
    <property type="evidence" value="ECO:0007669"/>
    <property type="project" value="UniProtKB-EC"/>
</dbReference>
<evidence type="ECO:0000256" key="15">
    <source>
        <dbReference type="ARBA" id="ARBA00023136"/>
    </source>
</evidence>
<evidence type="ECO:0000256" key="14">
    <source>
        <dbReference type="ARBA" id="ARBA00023098"/>
    </source>
</evidence>
<keyword evidence="16" id="KW-0594">Phospholipid biosynthesis</keyword>